<dbReference type="OrthoDB" id="9781481at2"/>
<dbReference type="SUPFAM" id="SSF52980">
    <property type="entry name" value="Restriction endonuclease-like"/>
    <property type="match status" value="1"/>
</dbReference>
<keyword evidence="4" id="KW-1185">Reference proteome</keyword>
<dbReference type="eggNOG" id="COG1715">
    <property type="taxonomic scope" value="Bacteria"/>
</dbReference>
<dbReference type="InterPro" id="IPR011856">
    <property type="entry name" value="tRNA_endonuc-like_dom_sf"/>
</dbReference>
<dbReference type="Proteomes" id="UP000001784">
    <property type="component" value="Chromosome"/>
</dbReference>
<protein>
    <submittedName>
        <fullName evidence="3">Restriction endonuclease</fullName>
    </submittedName>
</protein>
<proteinExistence type="predicted"/>
<dbReference type="PANTHER" id="PTHR30015">
    <property type="entry name" value="MRR RESTRICTION SYSTEM PROTEIN"/>
    <property type="match status" value="1"/>
</dbReference>
<evidence type="ECO:0000259" key="1">
    <source>
        <dbReference type="Pfam" id="PF04471"/>
    </source>
</evidence>
<gene>
    <name evidence="3" type="ordered locus">Sfum_2534</name>
</gene>
<evidence type="ECO:0000313" key="3">
    <source>
        <dbReference type="EMBL" id="ABK18212.1"/>
    </source>
</evidence>
<accession>A0LLB0</accession>
<dbReference type="InterPro" id="IPR025745">
    <property type="entry name" value="Mrr-like_N_dom"/>
</dbReference>
<sequence>MAIPDYESIMLPLLRFAGDGKEHSAKEAAQALAVEFALSESELKQLLPSGRQTTFGNRIGWAGTYLKKAGLLQSSRRGIFQITARGLQLLAEKPIQLNSASLHRFPGFVEFIEARKGKAAIPSDDDPINRETPEEVIEAAYQRIRQDLASELLQTIKNCSATFFERLVVDLIVKMGYGGTRKDAGEAIGKSGDEGIDGIIKEDRLGLDIVYIQAKRWDSQVGRPEVQKFAGALQGQRAKKGIFLTTSAFTKEARDYVSRIESKIVLIDGDLLAQLMIDFNIGVAAVASYELKRIDSDYFTEE</sequence>
<dbReference type="GO" id="GO:0015666">
    <property type="term" value="F:restriction endodeoxyribonuclease activity"/>
    <property type="evidence" value="ECO:0007669"/>
    <property type="project" value="TreeGrafter"/>
</dbReference>
<keyword evidence="3" id="KW-0378">Hydrolase</keyword>
<organism evidence="3 4">
    <name type="scientific">Syntrophobacter fumaroxidans (strain DSM 10017 / MPOB)</name>
    <dbReference type="NCBI Taxonomy" id="335543"/>
    <lineage>
        <taxon>Bacteria</taxon>
        <taxon>Pseudomonadati</taxon>
        <taxon>Thermodesulfobacteriota</taxon>
        <taxon>Syntrophobacteria</taxon>
        <taxon>Syntrophobacterales</taxon>
        <taxon>Syntrophobacteraceae</taxon>
        <taxon>Syntrophobacter</taxon>
    </lineage>
</organism>
<evidence type="ECO:0000313" key="4">
    <source>
        <dbReference type="Proteomes" id="UP000001784"/>
    </source>
</evidence>
<feature type="domain" description="Restriction endonuclease type IV Mrr" evidence="1">
    <location>
        <begin position="156"/>
        <end position="276"/>
    </location>
</feature>
<dbReference type="EMBL" id="CP000478">
    <property type="protein sequence ID" value="ABK18212.1"/>
    <property type="molecule type" value="Genomic_DNA"/>
</dbReference>
<keyword evidence="3" id="KW-0540">Nuclease</keyword>
<dbReference type="STRING" id="335543.Sfum_2534"/>
<dbReference type="KEGG" id="sfu:Sfum_2534"/>
<dbReference type="REBASE" id="12303">
    <property type="entry name" value="SfuMMrrP"/>
</dbReference>
<name>A0LLB0_SYNFM</name>
<dbReference type="InterPro" id="IPR011335">
    <property type="entry name" value="Restrct_endonuc-II-like"/>
</dbReference>
<dbReference type="Gene3D" id="3.40.1350.10">
    <property type="match status" value="1"/>
</dbReference>
<dbReference type="InParanoid" id="A0LLB0"/>
<dbReference type="GO" id="GO:0009307">
    <property type="term" value="P:DNA restriction-modification system"/>
    <property type="evidence" value="ECO:0007669"/>
    <property type="project" value="InterPro"/>
</dbReference>
<dbReference type="InterPro" id="IPR052906">
    <property type="entry name" value="Type_IV_Methyl-Rstrct_Enzyme"/>
</dbReference>
<dbReference type="PANTHER" id="PTHR30015:SF7">
    <property type="entry name" value="TYPE IV METHYL-DIRECTED RESTRICTION ENZYME ECOKMRR"/>
    <property type="match status" value="1"/>
</dbReference>
<dbReference type="FunCoup" id="A0LLB0">
    <property type="interactions" value="14"/>
</dbReference>
<keyword evidence="3" id="KW-0255">Endonuclease</keyword>
<dbReference type="GO" id="GO:0003677">
    <property type="term" value="F:DNA binding"/>
    <property type="evidence" value="ECO:0007669"/>
    <property type="project" value="InterPro"/>
</dbReference>
<reference evidence="3 4" key="1">
    <citation type="submission" date="2006-10" db="EMBL/GenBank/DDBJ databases">
        <title>Complete sequence of Syntrophobacter fumaroxidans MPOB.</title>
        <authorList>
            <consortium name="US DOE Joint Genome Institute"/>
            <person name="Copeland A."/>
            <person name="Lucas S."/>
            <person name="Lapidus A."/>
            <person name="Barry K."/>
            <person name="Detter J.C."/>
            <person name="Glavina del Rio T."/>
            <person name="Hammon N."/>
            <person name="Israni S."/>
            <person name="Pitluck S."/>
            <person name="Goltsman E.G."/>
            <person name="Martinez M."/>
            <person name="Schmutz J."/>
            <person name="Larimer F."/>
            <person name="Land M."/>
            <person name="Hauser L."/>
            <person name="Kyrpides N."/>
            <person name="Kim E."/>
            <person name="Boone D.R."/>
            <person name="Brockman F."/>
            <person name="Culley D."/>
            <person name="Ferry J."/>
            <person name="Gunsalus R."/>
            <person name="McInerney M.J."/>
            <person name="Morrison M."/>
            <person name="Plugge C."/>
            <person name="Rohlin L."/>
            <person name="Scholten J."/>
            <person name="Sieber J."/>
            <person name="Stams A.J.M."/>
            <person name="Worm P."/>
            <person name="Henstra A.M."/>
            <person name="Richardson P."/>
        </authorList>
    </citation>
    <scope>NUCLEOTIDE SEQUENCE [LARGE SCALE GENOMIC DNA]</scope>
    <source>
        <strain evidence="4">DSM 10017 / MPOB</strain>
    </source>
</reference>
<dbReference type="AlphaFoldDB" id="A0LLB0"/>
<dbReference type="HOGENOM" id="CLU_063822_2_0_7"/>
<dbReference type="InterPro" id="IPR007560">
    <property type="entry name" value="Restrct_endonuc_IV_Mrr"/>
</dbReference>
<dbReference type="Pfam" id="PF04471">
    <property type="entry name" value="Mrr_cat"/>
    <property type="match status" value="1"/>
</dbReference>
<dbReference type="RefSeq" id="WP_011699380.1">
    <property type="nucleotide sequence ID" value="NC_008554.1"/>
</dbReference>
<dbReference type="Pfam" id="PF14338">
    <property type="entry name" value="Mrr_N"/>
    <property type="match status" value="1"/>
</dbReference>
<evidence type="ECO:0000259" key="2">
    <source>
        <dbReference type="Pfam" id="PF14338"/>
    </source>
</evidence>
<feature type="domain" description="Restriction system protein Mrr-like N-terminal" evidence="2">
    <location>
        <begin position="6"/>
        <end position="91"/>
    </location>
</feature>